<proteinExistence type="predicted"/>
<comment type="caution">
    <text evidence="1">The sequence shown here is derived from an EMBL/GenBank/DDBJ whole genome shotgun (WGS) entry which is preliminary data.</text>
</comment>
<dbReference type="Proteomes" id="UP000824533">
    <property type="component" value="Linkage Group LG22"/>
</dbReference>
<sequence length="244" mass="26885">MCKARLIFSLLLCTIVTVDCVEKRWFNGTDLRSHIHKYLVKLITEVEIENTTNSGNVLCSGSIIKPHWVISAAHCFKNAVKVEVHHLTAGLLSIIKNSNIFNRDDNVAVNKISNDLALLKTSNRIKFGKYIQPIQLATVFIKIGTTGIVAGFGESENKEFEAKEGLVEISPCPKNLRRKLICSYDIVRAGSGDSGGPLIANGRLVGVVSSGCDKVQIPKSCFTFYVDVVAHLDWITRIFGSMFS</sequence>
<protein>
    <submittedName>
        <fullName evidence="1">Uncharacterized protein</fullName>
    </submittedName>
</protein>
<evidence type="ECO:0000313" key="1">
    <source>
        <dbReference type="EMBL" id="KAJ0172188.1"/>
    </source>
</evidence>
<name>A0ACC1CKR9_9NEOP</name>
<gene>
    <name evidence="1" type="ORF">K1T71_012161</name>
</gene>
<reference evidence="1 2" key="1">
    <citation type="journal article" date="2021" name="Front. Genet.">
        <title>Chromosome-Level Genome Assembly Reveals Significant Gene Expansion in the Toll and IMD Signaling Pathways of Dendrolimus kikuchii.</title>
        <authorList>
            <person name="Zhou J."/>
            <person name="Wu P."/>
            <person name="Xiong Z."/>
            <person name="Liu N."/>
            <person name="Zhao N."/>
            <person name="Ji M."/>
            <person name="Qiu Y."/>
            <person name="Yang B."/>
        </authorList>
    </citation>
    <scope>NUCLEOTIDE SEQUENCE [LARGE SCALE GENOMIC DNA]</scope>
    <source>
        <strain evidence="1">Ann1</strain>
    </source>
</reference>
<organism evidence="1 2">
    <name type="scientific">Dendrolimus kikuchii</name>
    <dbReference type="NCBI Taxonomy" id="765133"/>
    <lineage>
        <taxon>Eukaryota</taxon>
        <taxon>Metazoa</taxon>
        <taxon>Ecdysozoa</taxon>
        <taxon>Arthropoda</taxon>
        <taxon>Hexapoda</taxon>
        <taxon>Insecta</taxon>
        <taxon>Pterygota</taxon>
        <taxon>Neoptera</taxon>
        <taxon>Endopterygota</taxon>
        <taxon>Lepidoptera</taxon>
        <taxon>Glossata</taxon>
        <taxon>Ditrysia</taxon>
        <taxon>Bombycoidea</taxon>
        <taxon>Lasiocampidae</taxon>
        <taxon>Dendrolimus</taxon>
    </lineage>
</organism>
<dbReference type="EMBL" id="CM034408">
    <property type="protein sequence ID" value="KAJ0172188.1"/>
    <property type="molecule type" value="Genomic_DNA"/>
</dbReference>
<keyword evidence="2" id="KW-1185">Reference proteome</keyword>
<accession>A0ACC1CKR9</accession>
<evidence type="ECO:0000313" key="2">
    <source>
        <dbReference type="Proteomes" id="UP000824533"/>
    </source>
</evidence>